<protein>
    <submittedName>
        <fullName evidence="12">TRAP transporter, DctM subunit</fullName>
    </submittedName>
</protein>
<feature type="transmembrane region" description="Helical" evidence="9">
    <location>
        <begin position="146"/>
        <end position="166"/>
    </location>
</feature>
<feature type="transmembrane region" description="Helical" evidence="9">
    <location>
        <begin position="415"/>
        <end position="436"/>
    </location>
</feature>
<feature type="transmembrane region" description="Helical" evidence="9">
    <location>
        <begin position="598"/>
        <end position="626"/>
    </location>
</feature>
<gene>
    <name evidence="12" type="ORF">SAMN02982917_6718</name>
</gene>
<dbReference type="OrthoDB" id="7824289at2"/>
<feature type="transmembrane region" description="Helical" evidence="9">
    <location>
        <begin position="372"/>
        <end position="394"/>
    </location>
</feature>
<feature type="transmembrane region" description="Helical" evidence="9">
    <location>
        <begin position="210"/>
        <end position="234"/>
    </location>
</feature>
<dbReference type="STRING" id="286727.SAMN02982917_6718"/>
<feature type="domain" description="TRAP C4-dicarboxylate transport system permease DctM subunit" evidence="11">
    <location>
        <begin position="209"/>
        <end position="616"/>
    </location>
</feature>
<evidence type="ECO:0000256" key="7">
    <source>
        <dbReference type="ARBA" id="ARBA00023136"/>
    </source>
</evidence>
<keyword evidence="7 9" id="KW-0472">Membrane</keyword>
<feature type="domain" description="Tripartite ATP-independent periplasmic transporters DctQ component" evidence="10">
    <location>
        <begin position="44"/>
        <end position="164"/>
    </location>
</feature>
<keyword evidence="2 8" id="KW-0813">Transport</keyword>
<dbReference type="RefSeq" id="WP_085091527.1">
    <property type="nucleotide sequence ID" value="NZ_FXAK01000009.1"/>
</dbReference>
<dbReference type="Pfam" id="PF06808">
    <property type="entry name" value="DctM"/>
    <property type="match status" value="1"/>
</dbReference>
<dbReference type="AlphaFoldDB" id="A0A1X7HNA8"/>
<keyword evidence="4 8" id="KW-0997">Cell inner membrane</keyword>
<keyword evidence="5 9" id="KW-0812">Transmembrane</keyword>
<dbReference type="NCBIfam" id="TIGR00786">
    <property type="entry name" value="dctM"/>
    <property type="match status" value="1"/>
</dbReference>
<feature type="transmembrane region" description="Helical" evidence="9">
    <location>
        <begin position="515"/>
        <end position="548"/>
    </location>
</feature>
<evidence type="ECO:0000256" key="4">
    <source>
        <dbReference type="ARBA" id="ARBA00022519"/>
    </source>
</evidence>
<dbReference type="InterPro" id="IPR010656">
    <property type="entry name" value="DctM"/>
</dbReference>
<organism evidence="12 13">
    <name type="scientific">Azospirillum oryzae</name>
    <dbReference type="NCBI Taxonomy" id="286727"/>
    <lineage>
        <taxon>Bacteria</taxon>
        <taxon>Pseudomonadati</taxon>
        <taxon>Pseudomonadota</taxon>
        <taxon>Alphaproteobacteria</taxon>
        <taxon>Rhodospirillales</taxon>
        <taxon>Azospirillaceae</taxon>
        <taxon>Azospirillum</taxon>
    </lineage>
</organism>
<keyword evidence="6 9" id="KW-1133">Transmembrane helix</keyword>
<reference evidence="12 13" key="1">
    <citation type="submission" date="2017-04" db="EMBL/GenBank/DDBJ databases">
        <authorList>
            <person name="Afonso C.L."/>
            <person name="Miller P.J."/>
            <person name="Scott M.A."/>
            <person name="Spackman E."/>
            <person name="Goraichik I."/>
            <person name="Dimitrov K.M."/>
            <person name="Suarez D.L."/>
            <person name="Swayne D.E."/>
        </authorList>
    </citation>
    <scope>NUCLEOTIDE SEQUENCE [LARGE SCALE GENOMIC DNA]</scope>
    <source>
        <strain evidence="12 13">A2P</strain>
    </source>
</reference>
<dbReference type="InterPro" id="IPR055348">
    <property type="entry name" value="DctQ"/>
</dbReference>
<evidence type="ECO:0000259" key="10">
    <source>
        <dbReference type="Pfam" id="PF04290"/>
    </source>
</evidence>
<evidence type="ECO:0000313" key="13">
    <source>
        <dbReference type="Proteomes" id="UP000192936"/>
    </source>
</evidence>
<evidence type="ECO:0000256" key="5">
    <source>
        <dbReference type="ARBA" id="ARBA00022692"/>
    </source>
</evidence>
<feature type="transmembrane region" description="Helical" evidence="9">
    <location>
        <begin position="293"/>
        <end position="314"/>
    </location>
</feature>
<dbReference type="EMBL" id="FXAK01000009">
    <property type="protein sequence ID" value="SMF89404.1"/>
    <property type="molecule type" value="Genomic_DNA"/>
</dbReference>
<feature type="transmembrane region" description="Helical" evidence="9">
    <location>
        <begin position="36"/>
        <end position="56"/>
    </location>
</feature>
<evidence type="ECO:0000256" key="8">
    <source>
        <dbReference type="RuleBase" id="RU369079"/>
    </source>
</evidence>
<feature type="transmembrane region" description="Helical" evidence="9">
    <location>
        <begin position="173"/>
        <end position="190"/>
    </location>
</feature>
<feature type="transmembrane region" description="Helical" evidence="9">
    <location>
        <begin position="442"/>
        <end position="461"/>
    </location>
</feature>
<evidence type="ECO:0000259" key="11">
    <source>
        <dbReference type="Pfam" id="PF06808"/>
    </source>
</evidence>
<evidence type="ECO:0000313" key="12">
    <source>
        <dbReference type="EMBL" id="SMF89404.1"/>
    </source>
</evidence>
<feature type="transmembrane region" description="Helical" evidence="9">
    <location>
        <begin position="473"/>
        <end position="495"/>
    </location>
</feature>
<evidence type="ECO:0000256" key="6">
    <source>
        <dbReference type="ARBA" id="ARBA00022989"/>
    </source>
</evidence>
<dbReference type="GO" id="GO:0022857">
    <property type="term" value="F:transmembrane transporter activity"/>
    <property type="evidence" value="ECO:0007669"/>
    <property type="project" value="UniProtKB-UniRule"/>
</dbReference>
<dbReference type="Pfam" id="PF04290">
    <property type="entry name" value="DctQ"/>
    <property type="match status" value="1"/>
</dbReference>
<proteinExistence type="predicted"/>
<accession>A0A1X7HNA8</accession>
<comment type="subcellular location">
    <subcellularLocation>
        <location evidence="1 8">Cell inner membrane</location>
        <topology evidence="1 8">Multi-pass membrane protein</topology>
    </subcellularLocation>
</comment>
<feature type="transmembrane region" description="Helical" evidence="9">
    <location>
        <begin position="335"/>
        <end position="360"/>
    </location>
</feature>
<sequence length="627" mass="66943">MMSEVQATSSETLSGRLQPAWGETVCRLIEGAVGAVNFLVLIALTLVVFVGVIARYLFNSGFPWTEEFAIWAFTWLIFLGAATGIRQKRHVHVDLLVDHLPATARPAVDFLRDSLVALTLLLFTFSGYELADRIGGVSTTLQWPNALRYGVVPAAGCIGLLFLLLGETTMAGLLRRAGSVVLAGAMYLVVQDQALSPFQDVSPSLLMTLVFFLTMLMGVPIAFCMMLGVFVTTWSADLLPAPAILQNMIAGSTKFILLAIPFFLTSGYLLNLGRLSERLIDFAESLFGHFRGGLAQVVVVNSVLIGGISGSSGADAASTTKVAVPEMIKRGYSPAFSCAITAVSSILPNIIPPAIAMLVYASVSNVSISRLFAAGIIPGLLVAMALMIVVYILAVRRGYEGGKKRAPVSVVWSSFLQAAPTLAIAVLILGCIRLGITTATEAGVMALVWAFILGKFVYRAYGWRSFYRAIIDCATDSALIGFLIATSVPFAWILIAEGVPQELIGWARETAQGQFGLLLIMNLTLFVAGMFLDLTPAMLIAAPLFLPLMTQAGIDPIQLGLIMIINLQLGGVTPPVGILVFISAQIAKVPPYAVFREVGVFVAAVLVVLAAVCAFPFLTIGIWDFFG</sequence>
<dbReference type="Proteomes" id="UP000192936">
    <property type="component" value="Unassembled WGS sequence"/>
</dbReference>
<evidence type="ECO:0000256" key="3">
    <source>
        <dbReference type="ARBA" id="ARBA00022475"/>
    </source>
</evidence>
<evidence type="ECO:0000256" key="9">
    <source>
        <dbReference type="SAM" id="Phobius"/>
    </source>
</evidence>
<feature type="transmembrane region" description="Helical" evidence="9">
    <location>
        <begin position="68"/>
        <end position="85"/>
    </location>
</feature>
<comment type="function">
    <text evidence="8">Part of the tripartite ATP-independent periplasmic (TRAP) transport system.</text>
</comment>
<keyword evidence="3" id="KW-1003">Cell membrane</keyword>
<evidence type="ECO:0000256" key="2">
    <source>
        <dbReference type="ARBA" id="ARBA00022448"/>
    </source>
</evidence>
<evidence type="ECO:0000256" key="1">
    <source>
        <dbReference type="ARBA" id="ARBA00004429"/>
    </source>
</evidence>
<dbReference type="GO" id="GO:0005886">
    <property type="term" value="C:plasma membrane"/>
    <property type="evidence" value="ECO:0007669"/>
    <property type="project" value="UniProtKB-SubCell"/>
</dbReference>
<feature type="transmembrane region" description="Helical" evidence="9">
    <location>
        <begin position="560"/>
        <end position="586"/>
    </location>
</feature>
<name>A0A1X7HNA8_9PROT</name>
<dbReference type="PANTHER" id="PTHR33362">
    <property type="entry name" value="SIALIC ACID TRAP TRANSPORTER PERMEASE PROTEIN SIAT-RELATED"/>
    <property type="match status" value="1"/>
</dbReference>
<dbReference type="InterPro" id="IPR004681">
    <property type="entry name" value="TRAP_DctM"/>
</dbReference>
<feature type="transmembrane region" description="Helical" evidence="9">
    <location>
        <begin position="106"/>
        <end position="126"/>
    </location>
</feature>